<organism evidence="1 2">
    <name type="scientific">Macrolepiota fuliginosa MF-IS2</name>
    <dbReference type="NCBI Taxonomy" id="1400762"/>
    <lineage>
        <taxon>Eukaryota</taxon>
        <taxon>Fungi</taxon>
        <taxon>Dikarya</taxon>
        <taxon>Basidiomycota</taxon>
        <taxon>Agaricomycotina</taxon>
        <taxon>Agaricomycetes</taxon>
        <taxon>Agaricomycetidae</taxon>
        <taxon>Agaricales</taxon>
        <taxon>Agaricineae</taxon>
        <taxon>Agaricaceae</taxon>
        <taxon>Macrolepiota</taxon>
    </lineage>
</organism>
<comment type="caution">
    <text evidence="1">The sequence shown here is derived from an EMBL/GenBank/DDBJ whole genome shotgun (WGS) entry which is preliminary data.</text>
</comment>
<dbReference type="EMBL" id="MU151084">
    <property type="protein sequence ID" value="KAF9451539.1"/>
    <property type="molecule type" value="Genomic_DNA"/>
</dbReference>
<accession>A0A9P6C7S3</accession>
<name>A0A9P6C7S3_9AGAR</name>
<reference evidence="1" key="1">
    <citation type="submission" date="2020-11" db="EMBL/GenBank/DDBJ databases">
        <authorList>
            <consortium name="DOE Joint Genome Institute"/>
            <person name="Ahrendt S."/>
            <person name="Riley R."/>
            <person name="Andreopoulos W."/>
            <person name="Labutti K."/>
            <person name="Pangilinan J."/>
            <person name="Ruiz-Duenas F.J."/>
            <person name="Barrasa J.M."/>
            <person name="Sanchez-Garcia M."/>
            <person name="Camarero S."/>
            <person name="Miyauchi S."/>
            <person name="Serrano A."/>
            <person name="Linde D."/>
            <person name="Babiker R."/>
            <person name="Drula E."/>
            <person name="Ayuso-Fernandez I."/>
            <person name="Pacheco R."/>
            <person name="Padilla G."/>
            <person name="Ferreira P."/>
            <person name="Barriuso J."/>
            <person name="Kellner H."/>
            <person name="Castanera R."/>
            <person name="Alfaro M."/>
            <person name="Ramirez L."/>
            <person name="Pisabarro A.G."/>
            <person name="Kuo A."/>
            <person name="Tritt A."/>
            <person name="Lipzen A."/>
            <person name="He G."/>
            <person name="Yan M."/>
            <person name="Ng V."/>
            <person name="Cullen D."/>
            <person name="Martin F."/>
            <person name="Rosso M.-N."/>
            <person name="Henrissat B."/>
            <person name="Hibbett D."/>
            <person name="Martinez A.T."/>
            <person name="Grigoriev I.V."/>
        </authorList>
    </citation>
    <scope>NUCLEOTIDE SEQUENCE</scope>
    <source>
        <strain evidence="1">MF-IS2</strain>
    </source>
</reference>
<evidence type="ECO:0008006" key="3">
    <source>
        <dbReference type="Google" id="ProtNLM"/>
    </source>
</evidence>
<protein>
    <recommendedName>
        <fullName evidence="3">F-box domain-containing protein</fullName>
    </recommendedName>
</protein>
<keyword evidence="2" id="KW-1185">Reference proteome</keyword>
<gene>
    <name evidence="1" type="ORF">P691DRAFT_355382</name>
</gene>
<proteinExistence type="predicted"/>
<evidence type="ECO:0000313" key="1">
    <source>
        <dbReference type="EMBL" id="KAF9451539.1"/>
    </source>
</evidence>
<evidence type="ECO:0000313" key="2">
    <source>
        <dbReference type="Proteomes" id="UP000807342"/>
    </source>
</evidence>
<dbReference type="OrthoDB" id="2269034at2759"/>
<dbReference type="Proteomes" id="UP000807342">
    <property type="component" value="Unassembled WGS sequence"/>
</dbReference>
<sequence length="268" mass="30715">MTLRHSRGASSRTIIQELEDDISRIDEGINTLQLKKKYLTSSWPLIRHILKEPLHHGATLDRLVEERQLLSQELYAHTAAQFVLERFPFEIWELVFAYAVPGYLCQSDDPFGQLGSSGLLCSGSGSGSIPSVREAPLSLAHVNRQWRAWVHGMPGLWTRLAIRSSRHAGKMGFVLEGVKWWLEHTNERALTLSIKIMRERQREAEECGLMEFICGLAGRWRHLRLDVDCAEAMCRIVGREMKGLVTLKYVQVEMGSGCRGCWWRMRRV</sequence>
<dbReference type="AlphaFoldDB" id="A0A9P6C7S3"/>